<evidence type="ECO:0000313" key="3">
    <source>
        <dbReference type="Proteomes" id="UP000654947"/>
    </source>
</evidence>
<accession>A0A919CJ11</accession>
<dbReference type="AlphaFoldDB" id="A0A919CJ11"/>
<protein>
    <submittedName>
        <fullName evidence="2">Uncharacterized protein</fullName>
    </submittedName>
</protein>
<reference evidence="2 3" key="1">
    <citation type="journal article" date="2014" name="Int. J. Syst. Evol. Microbiol.">
        <title>Complete genome sequence of Corynebacterium casei LMG S-19264T (=DSM 44701T), isolated from a smear-ripened cheese.</title>
        <authorList>
            <consortium name="US DOE Joint Genome Institute (JGI-PGF)"/>
            <person name="Walter F."/>
            <person name="Albersmeier A."/>
            <person name="Kalinowski J."/>
            <person name="Ruckert C."/>
        </authorList>
    </citation>
    <scope>NUCLEOTIDE SEQUENCE [LARGE SCALE GENOMIC DNA]</scope>
    <source>
        <strain evidence="2 3">KCTC 19473</strain>
    </source>
</reference>
<organism evidence="2 3">
    <name type="scientific">Nocardiopsis kunsanensis</name>
    <dbReference type="NCBI Taxonomy" id="141693"/>
    <lineage>
        <taxon>Bacteria</taxon>
        <taxon>Bacillati</taxon>
        <taxon>Actinomycetota</taxon>
        <taxon>Actinomycetes</taxon>
        <taxon>Streptosporangiales</taxon>
        <taxon>Nocardiopsidaceae</taxon>
        <taxon>Nocardiopsis</taxon>
    </lineage>
</organism>
<proteinExistence type="predicted"/>
<feature type="region of interest" description="Disordered" evidence="1">
    <location>
        <begin position="33"/>
        <end position="105"/>
    </location>
</feature>
<sequence>MGDRTDPARGTAELAFDGSDVTGVDGAVLRNGGGLICGSHDRSSIGPMKDHRGPGPGRGHPPEEVSGTPVNRSRTPRVVGHTGLCRAGGYRKHSERHVGGNESYD</sequence>
<dbReference type="Proteomes" id="UP000654947">
    <property type="component" value="Unassembled WGS sequence"/>
</dbReference>
<comment type="caution">
    <text evidence="2">The sequence shown here is derived from an EMBL/GenBank/DDBJ whole genome shotgun (WGS) entry which is preliminary data.</text>
</comment>
<feature type="compositionally biased region" description="Basic and acidic residues" evidence="1">
    <location>
        <begin position="39"/>
        <end position="53"/>
    </location>
</feature>
<name>A0A919CJ11_9ACTN</name>
<dbReference type="EMBL" id="BMXL01000018">
    <property type="protein sequence ID" value="GHD30271.1"/>
    <property type="molecule type" value="Genomic_DNA"/>
</dbReference>
<evidence type="ECO:0000256" key="1">
    <source>
        <dbReference type="SAM" id="MobiDB-lite"/>
    </source>
</evidence>
<keyword evidence="3" id="KW-1185">Reference proteome</keyword>
<gene>
    <name evidence="2" type="ORF">GCM10007147_31890</name>
</gene>
<evidence type="ECO:0000313" key="2">
    <source>
        <dbReference type="EMBL" id="GHD30271.1"/>
    </source>
</evidence>